<dbReference type="Pfam" id="PF00353">
    <property type="entry name" value="HemolysinCabind"/>
    <property type="match status" value="1"/>
</dbReference>
<comment type="caution">
    <text evidence="1">The sequence shown here is derived from an EMBL/GenBank/DDBJ whole genome shotgun (WGS) entry which is preliminary data.</text>
</comment>
<dbReference type="SUPFAM" id="SSF51120">
    <property type="entry name" value="beta-Roll"/>
    <property type="match status" value="1"/>
</dbReference>
<proteinExistence type="predicted"/>
<keyword evidence="2" id="KW-1185">Reference proteome</keyword>
<dbReference type="Proteomes" id="UP000031549">
    <property type="component" value="Unassembled WGS sequence"/>
</dbReference>
<dbReference type="EMBL" id="JTCM02000039">
    <property type="protein sequence ID" value="NEU74349.1"/>
    <property type="molecule type" value="Genomic_DNA"/>
</dbReference>
<dbReference type="InterPro" id="IPR001343">
    <property type="entry name" value="Hemolysn_Ca-bd"/>
</dbReference>
<protein>
    <submittedName>
        <fullName evidence="1">Calcium-binding protein</fullName>
    </submittedName>
</protein>
<dbReference type="InterPro" id="IPR011049">
    <property type="entry name" value="Serralysin-like_metalloprot_C"/>
</dbReference>
<accession>A0A846HC28</accession>
<dbReference type="Gene3D" id="2.150.10.10">
    <property type="entry name" value="Serralysin-like metalloprotease, C-terminal"/>
    <property type="match status" value="1"/>
</dbReference>
<dbReference type="RefSeq" id="WP_163518976.1">
    <property type="nucleotide sequence ID" value="NZ_JTCM02000039.1"/>
</dbReference>
<dbReference type="GO" id="GO:0005509">
    <property type="term" value="F:calcium ion binding"/>
    <property type="evidence" value="ECO:0007669"/>
    <property type="project" value="InterPro"/>
</dbReference>
<sequence>VGNNGDAVSLELGANVNGSLVNSGLLQGRGVAVGTNRSAAVRLFRGDDVESNAVFNGNIDNSGTLVAENNAAVVIQANVQLNGSIINTGTIEGGAFNNGKLAIDASDAVLSVRVNNQGTINGDVLLSAGNDIYNTNRGATNGTVEGGAGNDILSGGNGNYTLNGGDGNDFLSGRRGTHFFVGGKGDDTIDLTRNQGIDTVVYNSGDGTDTVNNFTQAGGGDLLSFTDTADIDVVVNGSSTWFRLQGNNGFGTGDVLLTLNGTTGFTADNIGANLASTNKANFLFA</sequence>
<gene>
    <name evidence="1" type="ORF">PI95_017730</name>
</gene>
<evidence type="ECO:0000313" key="2">
    <source>
        <dbReference type="Proteomes" id="UP000031549"/>
    </source>
</evidence>
<evidence type="ECO:0000313" key="1">
    <source>
        <dbReference type="EMBL" id="NEU74349.1"/>
    </source>
</evidence>
<dbReference type="AlphaFoldDB" id="A0A846HC28"/>
<name>A0A846HC28_9CYAN</name>
<organism evidence="1 2">
    <name type="scientific">Hassallia byssoidea VB512170</name>
    <dbReference type="NCBI Taxonomy" id="1304833"/>
    <lineage>
        <taxon>Bacteria</taxon>
        <taxon>Bacillati</taxon>
        <taxon>Cyanobacteriota</taxon>
        <taxon>Cyanophyceae</taxon>
        <taxon>Nostocales</taxon>
        <taxon>Tolypothrichaceae</taxon>
        <taxon>Hassallia</taxon>
    </lineage>
</organism>
<dbReference type="PRINTS" id="PR00313">
    <property type="entry name" value="CABNDNGRPT"/>
</dbReference>
<feature type="non-terminal residue" evidence="1">
    <location>
        <position position="1"/>
    </location>
</feature>
<reference evidence="1 2" key="1">
    <citation type="journal article" date="2015" name="Genome Announc.">
        <title>Draft Genome Sequence of Cyanobacterium Hassallia byssoidea Strain VB512170, Isolated from Monuments in India.</title>
        <authorList>
            <person name="Singh D."/>
            <person name="Chandrababunaidu M.M."/>
            <person name="Panda A."/>
            <person name="Sen D."/>
            <person name="Bhattacharyya S."/>
            <person name="Adhikary S.P."/>
            <person name="Tripathy S."/>
        </authorList>
    </citation>
    <scope>NUCLEOTIDE SEQUENCE [LARGE SCALE GENOMIC DNA]</scope>
    <source>
        <strain evidence="1 2">VB512170</strain>
    </source>
</reference>